<keyword evidence="2" id="KW-1185">Reference proteome</keyword>
<evidence type="ECO:0000313" key="2">
    <source>
        <dbReference type="Proteomes" id="UP000515240"/>
    </source>
</evidence>
<sequence length="95" mass="10293">MAIVIVKKTAAPTQAVTPSQSKRTTGHAKPLPIDTSALLKPGRLKPGHLMTLFGISHSTLYARRATGLIPPPDLKEYGRPLWFTSTIAPFFGVKE</sequence>
<organism evidence="1 2">
    <name type="scientific">Comamonas piscis</name>
    <dbReference type="NCBI Taxonomy" id="1562974"/>
    <lineage>
        <taxon>Bacteria</taxon>
        <taxon>Pseudomonadati</taxon>
        <taxon>Pseudomonadota</taxon>
        <taxon>Betaproteobacteria</taxon>
        <taxon>Burkholderiales</taxon>
        <taxon>Comamonadaceae</taxon>
        <taxon>Comamonas</taxon>
    </lineage>
</organism>
<evidence type="ECO:0000313" key="1">
    <source>
        <dbReference type="EMBL" id="QMV75067.1"/>
    </source>
</evidence>
<dbReference type="Proteomes" id="UP000515240">
    <property type="component" value="Chromosome"/>
</dbReference>
<proteinExistence type="predicted"/>
<accession>A0A7G5EM42</accession>
<dbReference type="EMBL" id="CP058554">
    <property type="protein sequence ID" value="QMV75067.1"/>
    <property type="molecule type" value="Genomic_DNA"/>
</dbReference>
<name>A0A7G5EM42_9BURK</name>
<dbReference type="RefSeq" id="WP_182325261.1">
    <property type="nucleotide sequence ID" value="NZ_CP058554.1"/>
</dbReference>
<gene>
    <name evidence="1" type="ORF">HS961_20705</name>
</gene>
<reference evidence="1 2" key="1">
    <citation type="journal article" date="2020" name="G3 (Bethesda)">
        <title>CeMbio - The Caenorhabditis elegans Microbiome Resource.</title>
        <authorList>
            <person name="Dirksen P."/>
            <person name="Assie A."/>
            <person name="Zimmermann J."/>
            <person name="Zhang F."/>
            <person name="Tietje A.M."/>
            <person name="Marsh S.A."/>
            <person name="Felix M.A."/>
            <person name="Shapira M."/>
            <person name="Kaleta C."/>
            <person name="Schulenburg H."/>
            <person name="Samuel B."/>
        </authorList>
    </citation>
    <scope>NUCLEOTIDE SEQUENCE [LARGE SCALE GENOMIC DNA]</scope>
    <source>
        <strain evidence="1 2">BIGb0172</strain>
    </source>
</reference>
<protein>
    <submittedName>
        <fullName evidence="1">Uncharacterized protein</fullName>
    </submittedName>
</protein>
<dbReference type="AlphaFoldDB" id="A0A7G5EM42"/>
<dbReference type="KEGG" id="cpis:HS961_20705"/>